<dbReference type="PANTHER" id="PTHR36108">
    <property type="entry name" value="COLOSSIN-B-RELATED"/>
    <property type="match status" value="1"/>
</dbReference>
<feature type="domain" description="G5" evidence="11">
    <location>
        <begin position="2536"/>
        <end position="2617"/>
    </location>
</feature>
<evidence type="ECO:0000256" key="9">
    <source>
        <dbReference type="SAM" id="Phobius"/>
    </source>
</evidence>
<evidence type="ECO:0000259" key="11">
    <source>
        <dbReference type="PROSITE" id="PS51109"/>
    </source>
</evidence>
<feature type="compositionally biased region" description="Low complexity" evidence="8">
    <location>
        <begin position="46"/>
        <end position="61"/>
    </location>
</feature>
<dbReference type="GO" id="GO:0007155">
    <property type="term" value="P:cell adhesion"/>
    <property type="evidence" value="ECO:0007669"/>
    <property type="project" value="InterPro"/>
</dbReference>
<keyword evidence="7" id="KW-0175">Coiled coil</keyword>
<dbReference type="Pfam" id="PF17961">
    <property type="entry name" value="Big_8"/>
    <property type="match status" value="2"/>
</dbReference>
<organism evidence="12">
    <name type="scientific">Peptoniphilus gorbachii</name>
    <dbReference type="NCBI Taxonomy" id="411567"/>
    <lineage>
        <taxon>Bacteria</taxon>
        <taxon>Bacillati</taxon>
        <taxon>Bacillota</taxon>
        <taxon>Tissierellia</taxon>
        <taxon>Tissierellales</taxon>
        <taxon>Peptoniphilaceae</taxon>
        <taxon>Peptoniphilus</taxon>
    </lineage>
</organism>
<dbReference type="InterPro" id="IPR013783">
    <property type="entry name" value="Ig-like_fold"/>
</dbReference>
<comment type="subcellular location">
    <subcellularLocation>
        <location evidence="1">Secreted</location>
        <location evidence="1">Cell wall</location>
        <topology evidence="1">Peptidoglycan-anchor</topology>
    </subcellularLocation>
</comment>
<reference evidence="12" key="1">
    <citation type="submission" date="2019-11" db="EMBL/GenBank/DDBJ databases">
        <authorList>
            <person name="Feng L."/>
        </authorList>
    </citation>
    <scope>NUCLEOTIDE SEQUENCE</scope>
    <source>
        <strain evidence="12">PgorbachiiLFYP46</strain>
    </source>
</reference>
<evidence type="ECO:0000256" key="1">
    <source>
        <dbReference type="ARBA" id="ARBA00004168"/>
    </source>
</evidence>
<evidence type="ECO:0000256" key="2">
    <source>
        <dbReference type="ARBA" id="ARBA00007257"/>
    </source>
</evidence>
<dbReference type="RefSeq" id="WP_156700411.1">
    <property type="nucleotide sequence ID" value="NZ_CACRUP010000003.1"/>
</dbReference>
<evidence type="ECO:0000256" key="6">
    <source>
        <dbReference type="ARBA" id="ARBA00023088"/>
    </source>
</evidence>
<dbReference type="PROSITE" id="PS51109">
    <property type="entry name" value="G5"/>
    <property type="match status" value="2"/>
</dbReference>
<dbReference type="InterPro" id="IPR011098">
    <property type="entry name" value="G5_dom"/>
</dbReference>
<dbReference type="InterPro" id="IPR011266">
    <property type="entry name" value="Adhesin_Fg-bd_dom_2"/>
</dbReference>
<comment type="similarity">
    <text evidence="2">Belongs to the serine-aspartate repeat-containing protein (SDr) family.</text>
</comment>
<dbReference type="Pfam" id="PF00746">
    <property type="entry name" value="Gram_pos_anchor"/>
    <property type="match status" value="1"/>
</dbReference>
<dbReference type="Gene3D" id="2.60.40.1280">
    <property type="match status" value="3"/>
</dbReference>
<dbReference type="SUPFAM" id="SSF49478">
    <property type="entry name" value="Cna protein B-type domain"/>
    <property type="match status" value="5"/>
</dbReference>
<evidence type="ECO:0000256" key="5">
    <source>
        <dbReference type="ARBA" id="ARBA00022729"/>
    </source>
</evidence>
<protein>
    <submittedName>
        <fullName evidence="12">Serine-aspartate repeat-containing protein D</fullName>
    </submittedName>
</protein>
<dbReference type="SUPFAM" id="SSF49401">
    <property type="entry name" value="Bacterial adhesins"/>
    <property type="match status" value="2"/>
</dbReference>
<evidence type="ECO:0000313" key="12">
    <source>
        <dbReference type="EMBL" id="VYT73408.1"/>
    </source>
</evidence>
<feature type="compositionally biased region" description="Basic and acidic residues" evidence="8">
    <location>
        <begin position="256"/>
        <end position="271"/>
    </location>
</feature>
<dbReference type="SMART" id="SM01208">
    <property type="entry name" value="G5"/>
    <property type="match status" value="2"/>
</dbReference>
<feature type="region of interest" description="Disordered" evidence="8">
    <location>
        <begin position="249"/>
        <end position="271"/>
    </location>
</feature>
<evidence type="ECO:0000256" key="4">
    <source>
        <dbReference type="ARBA" id="ARBA00022525"/>
    </source>
</evidence>
<proteinExistence type="inferred from homology"/>
<gene>
    <name evidence="12" type="primary">sdrD</name>
    <name evidence="12" type="ORF">PGLFYP46_00918</name>
</gene>
<feature type="compositionally biased region" description="Basic and acidic residues" evidence="8">
    <location>
        <begin position="74"/>
        <end position="92"/>
    </location>
</feature>
<accession>A0A6N2Z5X4</accession>
<feature type="coiled-coil region" evidence="7">
    <location>
        <begin position="297"/>
        <end position="324"/>
    </location>
</feature>
<keyword evidence="6" id="KW-0572">Peptidoglycan-anchor</keyword>
<dbReference type="InterPro" id="IPR041033">
    <property type="entry name" value="SpaA_PFL_dom_1"/>
</dbReference>
<name>A0A6N2Z5X4_9FIRM</name>
<feature type="transmembrane region" description="Helical" evidence="9">
    <location>
        <begin position="4354"/>
        <end position="4378"/>
    </location>
</feature>
<dbReference type="InterPro" id="IPR008966">
    <property type="entry name" value="Adhesion_dom_sf"/>
</dbReference>
<dbReference type="Pfam" id="PF07501">
    <property type="entry name" value="G5"/>
    <property type="match status" value="2"/>
</dbReference>
<keyword evidence="3" id="KW-0134">Cell wall</keyword>
<evidence type="ECO:0000256" key="7">
    <source>
        <dbReference type="SAM" id="Coils"/>
    </source>
</evidence>
<feature type="region of interest" description="Disordered" evidence="8">
    <location>
        <begin position="43"/>
        <end position="94"/>
    </location>
</feature>
<feature type="coiled-coil region" evidence="7">
    <location>
        <begin position="121"/>
        <end position="148"/>
    </location>
</feature>
<feature type="domain" description="G5" evidence="11">
    <location>
        <begin position="2620"/>
        <end position="2705"/>
    </location>
</feature>
<dbReference type="EMBL" id="CACRUP010000003">
    <property type="protein sequence ID" value="VYT73408.1"/>
    <property type="molecule type" value="Genomic_DNA"/>
</dbReference>
<evidence type="ECO:0000256" key="8">
    <source>
        <dbReference type="SAM" id="MobiDB-lite"/>
    </source>
</evidence>
<evidence type="ECO:0000256" key="3">
    <source>
        <dbReference type="ARBA" id="ARBA00022512"/>
    </source>
</evidence>
<evidence type="ECO:0000256" key="10">
    <source>
        <dbReference type="SAM" id="SignalP"/>
    </source>
</evidence>
<dbReference type="InterPro" id="IPR041171">
    <property type="entry name" value="SDR_Ig"/>
</dbReference>
<dbReference type="PANTHER" id="PTHR36108:SF13">
    <property type="entry name" value="COLOSSIN-B-RELATED"/>
    <property type="match status" value="1"/>
</dbReference>
<keyword evidence="4" id="KW-0964">Secreted</keyword>
<keyword evidence="5 10" id="KW-0732">Signal</keyword>
<dbReference type="Gene3D" id="2.20.230.10">
    <property type="entry name" value="Resuscitation-promoting factor rpfb"/>
    <property type="match status" value="2"/>
</dbReference>
<sequence length="4388" mass="491943">MNNMSKRIMSLILALLMVLEVFSPVAVSAALLPEAEKERVTYSFENDSNNNTSKNTRTKNSAAEGLFNSPGVKETPKKETKNIQETPAKKEGTTILEVPAKQSSPQKEQDNTIIEAGRQREENAQIKYDKALEKAKIAEENARSNENVNINTKEAVKEGYKSWKVKNRGKAVYKDGKLECTGLLIEVEDYDCRKKTLNYDDILRDKKIIVNKEIKDGIFGSSELILTTPGLKDIKIDVKVENLKNEKSELSLNKDNSNKSEEKTNTEEKEEEGLLDKIKNFFADDETTKGLENDAEEENAELEISGLDENIKNEERELTEEELEAGLTLYQMPNIPGQAEEKSSVFGFLRSAVRGPASNSDLNLDGKKFTIITRYDISNANGPVQAGQSFTIHLDNKLTVKDPNSLKPIKYNNEIIANPTYYDQKNNTITYTLTRDINENIQVPLNIPVDYNTTNITLDNDGTFTVINKVTGIGVNKPPKDLVPQKIDKNGNPAGSIIEPGRDDVIQIVDPSKNYRLSVDSIGYPVIENGELAGINWVVKIDSEKDLVNDLGMKMNFTLVEGSGLKEIQSVTFSGSNASLEDNDIKGQTGIVDSKHSSIEKPTKSIQYNIYTPISNKQAAYVLDISTVLTKDLTDDKPYIGAVRSVMDKGYAKDRIEKATPTRVGINNTTTIQGKFLSSNKAEWTITDGVCTKDPHNGFPFETRELEGNQSIDNGYRVIYGVDEKTGKMVVKTSIESRGRIRDKETDPEGQQEVGKICIYKYETKLNKPDGVDHYGISGVKISKFQDLYIDQEWNLPVDSMTMPGQKFIANDDKGNKIAEVHVDAGAEGENQRLVVLPDARYWNIADDGTANKVGHKISQEFDKPTVTGPDGKTYKYNENANYYQINTNSQYIHNSAIPQTDLNPVSFTVVKVDSKDPSKKLAGATFKLLGDNQPSILTDSAGKATFSNVLPGTYTLKEEKAPAGYKLDQSQKTITIAEDGTISVDGGNIQLSGGKNVTKLVQHDSAPNWPDYMNAMHYGKITTNETTNQNEVEFYLYLKPQSDNGGNGTNRNTRLNISIPGLTITDVTAYDVSPGYRNTVKYSMEKQIADQYTSILGDNVINATNNNKITGTLNKTDPYTGKTGYQIYFPEARFANDWGFLVKVKANIGDKQSVNLDYDWLTDKDTAGQTKLTQNVIINKASGEAGENQLIVTNEEFTKSPITITKFGDEFDNDGNRNKLKGAEFVLKDSKGNVIANKFTDDKGTANFGEYPPGTYRLEEAQAPDGYQKNGVYFEVVVDDQGQVTYTARFEDGIGTPEAGRDYYIEKGEETDTSKKAKVTNVNQRLEYLENEPGDIGVKTGVWEAYKFESLKYHADITLSNSAPGTRFEIQFDRNLDFTQYFSEFPKIVIDGVEVADPYFDYNTNLLTYVFNDKSKGGQATASINLRGIIPDKYYATESKTYPFTIKVAPGVTNVGGNPVLTEKINADYGPYDSGTSNSNQFYYFRDVYQKEDGQWYVTVMAYLNPMGFPYGSKTTQFNWITTDFQSNNQIARWSGKGYDPLYKLEDVKVYGTDFAAYREDGVWKNPYMPKSFGVRPEQDPNIYQLLAHQRINPDEKLYIRENDITINYDPDQIKTSERIDKNHPLKVTTPSPRNKGGYIIEQTYKITDIDQFNKKWRAFHMTDGNLESAFASKANVNTVIGDQAGGEIPKYYKEVIGLINNKYKPGSFKLTKYDEANQGKKLPNATFALTDENGKTIYRTSNTNGEVDFTNIAPGRYSLEETKAPEGYRLTNKKWQVTVLSDGSVRIRETSITGKSKLYTENKINIPVANKPVGQKFRVYKKDGKGQPLPGAKFKITDPKDSSFSAEATSKPNGIVEFDATLEENKNYILEEVEPPTGYNPLNKKWVLRVEDGKTKVYNYSDPTEETTVEKSLLGDEGTEWVDVKGRNTSGWSNYDNRWTDWVANSQDAVHLGTRIIGINKEKKYVIQRYVINPEAKNLDAVTTATIHREKPEYPNMDWYNGEEIKIFTLGPKEGGNTDGKVTGLISDLRLASYTVTDITNQVTKKPDTSHHGETRLKLNLPATNKPIVVDVKVPYKDENGGVGTGMDWREGDITYWKSDYYERVSDIKTAGLVSETGGTIVGSYVAEGSLDVTNDIKTYGFKIKKVKDDNKTAIPGAVFKLTGPDSRKDERFETTDKDGMLSFSRLEPGKYTLVEEKPAPGYEKANTTWTVRVTNDGKVYIKKNEEAPTEANANADPNTNLAMESNAKLTIVQAIPGDTSNVNTELAMKMQTIKASTYNFTNESVGNSPLFLNEADKRENSVINKINAIYGENNFEKLFPNGITIREVAMASYDPNIVGENAEATVTNEDRLEISPEEVPGAQRAGDGWEIVVPDKSEGRRTADLSKDGFGSTRITEINKESKRFRQEFIFEQSPFGARTRTIQIHREPEDYDIKKEDVVLKVYLADGTDVTNKITFNNKVVNNNKFRLVSNNIGTAIKGTLTVVVEAPYDPNIGIGLGSNYNNNTGTQYDNKAWIADSYSTEAGINKNVGPVITYAEKEVRTEIPIPAEATRRANPDMYEGDQREVFAGKAGYKIDIYKYKYIDGVEQANPEFVRNKTTVDAQAKIIEYGTKKKGPEQRTSNPVTITEEIPFEIQETIDNNLKPGEVVVDTEGKNGSVQYKYSITYEKSEGQSLDRPADWPKDAPVASPQAGERVIFYNKVEVEGTRVNPTTQIVRKGPGGAQEGETEIKPGEAAQITNKQVGLDLKIYKKDRYDRKLEGAIFNIRKTDENYKNIDQDFGVKKGTSNAEGLVEFKDDKGSIINLPVGYYLIEEEAAPLGYRKANAPWKVQVLEENGQLVAKYKGPEETPQSFVEKNENLDIKTANGVKYATKITHIDTESRSFIQRVYIDTRGKKGTVNVQITPKHKREEIDRPGLPPVTIKEGVKTAYRSTYKISGLNGDPNEAQMIKILNEYDVSTPNVTVVNTARWRPFDWGFDEDQLNLEPGVYYIDIEGFYDTSIIDRNVTNEVAIDSNYNFTKKDGKTPSTEPVLKDSYKLTAAQMPDADLGKIDIDIKFFDGARKFDQQVYNSKTKEFEVKSFDGASYQGGMEALRQWYEDTLYTQYINQGYSKEVSREYAKKYADNWSQEKPDGQKYQNFVSKKAKIHPTDTNWFIGGKISPALATPSSTISTSMDISSLYSSNNANTVPQEGLSVVNDAERYNITFSKHGKLTDKDSIEEITKRRLEGAVFKLEKRVREGVYEELEGSYVSSAFNGYFGFRGLEPGRYRLVEVQAPKGYKPINGPLLYFSVETVSIVSQRITDPRTGENIDIKNVEFYFPGNKTAYKFEDLEMRDPVTNKVIKFKEAKNADLETTKIIDPTDSTKKTEVSLKDLSIKFPGEIKNKQGEVVKDTYKISEIQITPTSNGYISLEYDKANGVYQYIPENSTKEENGLLVDYVTSATAKNMGKIVNEKPGKGEITIRKIDQNGNEIKGTNQLPGARFRITNKETGKTEDGTVGEDGTLKFTGLNIGHYRLEEIESPNGYINNKQVWNFTVGGEDLDPYAKDAPIKRNDVSSSITLSESKLSVLNPNSKNKGLLSDNQKEMHPHFGEVFEFANEYTIDSNLKINPGDYFVLKLSENIDLHGIMETDISNLDIIADGVGTIAKAEYNRKEGTIKYTFTNYADTYSLVEFSNKLKAYINLNKVPKAGPQSIERGVIGHEMKKDNINVVYDSMTARETYQGTDGKMYEMTKNHLNLGSKIIKFNPDTGEFVHYYYVNRDRSTTPRSRFYYSSDQNIENLNIDYYYLDSNANLDELLPLSFGVNEDDPRLPEPVRIRSKASLNSGQEESFTFTGGLDSNSTYLVKVTGKVVGEDKDGYVGHGMLQMIDYPTRYVTRWDKQYFFANEATAKANLNIQAVNPENKIKFKKIDQDGNPLEGATFQLFKKNNNGNWDGHGQPITTGKDGIVEYSKLPKGEYQLKETTAPTGYEKLEGAILEFEVDASGNIHRSEKTNATTDTNKQPVYVDESGSIAIPIVNKKPQKIQFEKVDASEKKTKLEGAEFEVWYKANETDEDYTTKLKVYQKTVDGKAERLVLKEDDNIPTGYTHVEGDKFVTGKDGLVEFNVLDNGYYALKEVKAPKGYIKPRDIVKEFVVKDGKIQTEQYKTEMDVKKTTGLSMANDVLKKSYTTNMTLRFNPNHEDITYVKDNSTIKLSNLPLKSEIWDNSFNGKQPLSITAYLVDNENKETTTKTYTLDLTKDYDTSYKASTTIDLYSLVKDLENQSTDGDIKSNKTLVLTMTSSLYLKSELDIKSNIVIGDDIKEERTFNIGTKGDDYVEHSYKFTTMGEIGTGSEGTPKPIEIENNKGEYPWTGGMGTLIFTVSGLILMTAAAYVYSRKRRTSYDE</sequence>
<feature type="signal peptide" evidence="10">
    <location>
        <begin position="1"/>
        <end position="29"/>
    </location>
</feature>
<dbReference type="Pfam" id="PF10425">
    <property type="entry name" value="SdrG_C_C"/>
    <property type="match status" value="1"/>
</dbReference>
<keyword evidence="9" id="KW-1133">Transmembrane helix</keyword>
<feature type="chain" id="PRO_5027021266" evidence="10">
    <location>
        <begin position="30"/>
        <end position="4388"/>
    </location>
</feature>
<dbReference type="Gene3D" id="2.60.40.10">
    <property type="entry name" value="Immunoglobulins"/>
    <property type="match status" value="10"/>
</dbReference>
<keyword evidence="9" id="KW-0812">Transmembrane</keyword>
<dbReference type="Gene3D" id="2.60.40.1290">
    <property type="match status" value="2"/>
</dbReference>
<dbReference type="Pfam" id="PF17802">
    <property type="entry name" value="SpaA"/>
    <property type="match status" value="10"/>
</dbReference>
<dbReference type="InterPro" id="IPR019931">
    <property type="entry name" value="LPXTG_anchor"/>
</dbReference>
<dbReference type="InterPro" id="IPR011252">
    <property type="entry name" value="Fibrogen-bd_dom1"/>
</dbReference>
<keyword evidence="9" id="KW-0472">Membrane</keyword>